<accession>A0ACC0KJS4</accession>
<name>A0ACC0KJS4_CHOFU</name>
<sequence>MEQDDDMIVIIVGDESDNEESSHFPPIKIKEEILDETESTMDTQNQEDTVTVFIKEETMDQAEEYLEAEFNEIISNYEVKKEDEDYVPTENEDDKRRYKLLHPCQRRSFVKELREQYPELSEDKDLLVCTLAAIMRNVKPPPLPQDYYVMNGIMLECVVCTAFSETIPAAGRHYQEKHGPRYLICFACGADFRSTTNLYKHEKRCSGTDVEVVLRARAIFVGNKGRQRPFLNMAKKMRPLHKFCCDSCPAEFNSRAALVSHLYLHSGLRPFRCAHCPCAYTSQSALTRHLKQHSDVKYVCDHCDRPFKVKTALVSHLDTHLPYRKHVCEECGRRFAQKSALMLHIDGKHRNLPPPCACQLCPKRFRRMTLLKDHMRKDHGMLLMTRKMFFKKLPTMTNTQIQHAKAILKTDEAFSDSQHIFPQYQNIPDVNEEFLSYIEENCLFDQSESLARQDASVIFARSAVANINADDLPDIKMEADILALENDDDTILLIVGDEGLKIKEEILSETDGSFISPDPEDTVLIKEEILDVTFEYPGYESEFNEELMPVSKIEGKDENVSNYVEICRDWEEKLKKQEERPGHKKSLVKELKQKHPELAKAKNKNKLIAALLEIMRSVKTPPLPQDYYIMNDIMLDRTSLYVHEKRCWSPDRDVVLRARAVMLGNKGKTRPYLGLAKTFPLGTFACDICPAVFQGKEALKSHIHLHQGLRPFKCKECDCAYTSRGALGRHVKRQHGDEQFECEHCGRIFKIKEGLVTHMETHRRHNFVFQQDSAPAHKAKTTQAWFGRQKIDFIRHEDWPSSSPNLNPLDFKIWRVLEGKVCAKPHKNLESLKSSLRKAVAEIDMKMVRAAIDYWLRRLRASRNLRKYPCEECGRRFAQKHTMLRHVERKHLKAPPPCICQLCPERFRRTTLLKEHMKKEHGVTLMTQKMFYKALPTMTDEEVQKAIAYKVL</sequence>
<dbReference type="Proteomes" id="UP001064048">
    <property type="component" value="Chromosome 17"/>
</dbReference>
<evidence type="ECO:0000313" key="1">
    <source>
        <dbReference type="EMBL" id="KAI8436553.1"/>
    </source>
</evidence>
<evidence type="ECO:0000313" key="2">
    <source>
        <dbReference type="Proteomes" id="UP001064048"/>
    </source>
</evidence>
<protein>
    <submittedName>
        <fullName evidence="1">Uncharacterized protein</fullName>
    </submittedName>
</protein>
<keyword evidence="2" id="KW-1185">Reference proteome</keyword>
<gene>
    <name evidence="1" type="ORF">MSG28_010080</name>
</gene>
<reference evidence="1 2" key="1">
    <citation type="journal article" date="2022" name="Genome Biol. Evol.">
        <title>The Spruce Budworm Genome: Reconstructing the Evolutionary History of Antifreeze Proteins.</title>
        <authorList>
            <person name="Beliveau C."/>
            <person name="Gagne P."/>
            <person name="Picq S."/>
            <person name="Vernygora O."/>
            <person name="Keeling C.I."/>
            <person name="Pinkney K."/>
            <person name="Doucet D."/>
            <person name="Wen F."/>
            <person name="Johnston J.S."/>
            <person name="Maaroufi H."/>
            <person name="Boyle B."/>
            <person name="Laroche J."/>
            <person name="Dewar K."/>
            <person name="Juretic N."/>
            <person name="Blackburn G."/>
            <person name="Nisole A."/>
            <person name="Brunet B."/>
            <person name="Brandao M."/>
            <person name="Lumley L."/>
            <person name="Duan J."/>
            <person name="Quan G."/>
            <person name="Lucarotti C.J."/>
            <person name="Roe A.D."/>
            <person name="Sperling F.A.H."/>
            <person name="Levesque R.C."/>
            <person name="Cusson M."/>
        </authorList>
    </citation>
    <scope>NUCLEOTIDE SEQUENCE [LARGE SCALE GENOMIC DNA]</scope>
    <source>
        <strain evidence="1">Glfc:IPQL:Cfum</strain>
    </source>
</reference>
<proteinExistence type="predicted"/>
<organism evidence="1 2">
    <name type="scientific">Choristoneura fumiferana</name>
    <name type="common">Spruce budworm moth</name>
    <name type="synonym">Archips fumiferana</name>
    <dbReference type="NCBI Taxonomy" id="7141"/>
    <lineage>
        <taxon>Eukaryota</taxon>
        <taxon>Metazoa</taxon>
        <taxon>Ecdysozoa</taxon>
        <taxon>Arthropoda</taxon>
        <taxon>Hexapoda</taxon>
        <taxon>Insecta</taxon>
        <taxon>Pterygota</taxon>
        <taxon>Neoptera</taxon>
        <taxon>Endopterygota</taxon>
        <taxon>Lepidoptera</taxon>
        <taxon>Glossata</taxon>
        <taxon>Ditrysia</taxon>
        <taxon>Tortricoidea</taxon>
        <taxon>Tortricidae</taxon>
        <taxon>Tortricinae</taxon>
        <taxon>Choristoneura</taxon>
    </lineage>
</organism>
<dbReference type="EMBL" id="CM046117">
    <property type="protein sequence ID" value="KAI8436553.1"/>
    <property type="molecule type" value="Genomic_DNA"/>
</dbReference>
<comment type="caution">
    <text evidence="1">The sequence shown here is derived from an EMBL/GenBank/DDBJ whole genome shotgun (WGS) entry which is preliminary data.</text>
</comment>